<gene>
    <name evidence="6" type="ORF">IXB28_13990</name>
</gene>
<sequence>MNIGFLGTGLMGAPMAHQLQAAGHQVYAWNRTATKVDSLAATGIKPTATAIDTITAADRLIVLMLTDAAAIQSTLLTAEARAHLSGRTILQMGTIAPQESKAIATAVTAAGGSYLEAPVLGSIPEAKAGKLIVMVGSTPEQFDQWLPILKCFGPDPQLMGPVGAGSGVKLAMNQLIGTLTTAFSMSLGLVEQESIDIEKFMAIVRQSALYAPTFDKKLGRMCDRNFANPNFPTKHLLKDMNLFVQAAESFNAEVAQSVAHMAQKAVEQGLADQDYSAVFAAVNDQ</sequence>
<comment type="similarity">
    <text evidence="1">Belongs to the HIBADH-related family.</text>
</comment>
<dbReference type="RefSeq" id="WP_215619213.1">
    <property type="nucleotide sequence ID" value="NZ_JADOER010000012.1"/>
</dbReference>
<keyword evidence="7" id="KW-1185">Reference proteome</keyword>
<organism evidence="6 7">
    <name type="scientific">Leptothoe kymatousa TAU-MAC 1615</name>
    <dbReference type="NCBI Taxonomy" id="2364775"/>
    <lineage>
        <taxon>Bacteria</taxon>
        <taxon>Bacillati</taxon>
        <taxon>Cyanobacteriota</taxon>
        <taxon>Cyanophyceae</taxon>
        <taxon>Nodosilineales</taxon>
        <taxon>Cymatolegaceae</taxon>
        <taxon>Leptothoe</taxon>
        <taxon>Leptothoe kymatousa</taxon>
    </lineage>
</organism>
<proteinExistence type="inferred from homology"/>
<evidence type="ECO:0000313" key="7">
    <source>
        <dbReference type="Proteomes" id="UP001196661"/>
    </source>
</evidence>
<dbReference type="InterPro" id="IPR008927">
    <property type="entry name" value="6-PGluconate_DH-like_C_sf"/>
</dbReference>
<accession>A0ABS5Y656</accession>
<dbReference type="Pfam" id="PF14833">
    <property type="entry name" value="NAD_binding_11"/>
    <property type="match status" value="1"/>
</dbReference>
<evidence type="ECO:0000259" key="5">
    <source>
        <dbReference type="Pfam" id="PF14833"/>
    </source>
</evidence>
<evidence type="ECO:0000313" key="6">
    <source>
        <dbReference type="EMBL" id="MBT9313323.1"/>
    </source>
</evidence>
<dbReference type="Proteomes" id="UP001196661">
    <property type="component" value="Unassembled WGS sequence"/>
</dbReference>
<evidence type="ECO:0000256" key="3">
    <source>
        <dbReference type="ARBA" id="ARBA00023027"/>
    </source>
</evidence>
<comment type="caution">
    <text evidence="6">The sequence shown here is derived from an EMBL/GenBank/DDBJ whole genome shotgun (WGS) entry which is preliminary data.</text>
</comment>
<dbReference type="Gene3D" id="3.40.50.720">
    <property type="entry name" value="NAD(P)-binding Rossmann-like Domain"/>
    <property type="match status" value="1"/>
</dbReference>
<feature type="domain" description="6-phosphogluconate dehydrogenase NADP-binding" evidence="4">
    <location>
        <begin position="2"/>
        <end position="154"/>
    </location>
</feature>
<dbReference type="SUPFAM" id="SSF48179">
    <property type="entry name" value="6-phosphogluconate dehydrogenase C-terminal domain-like"/>
    <property type="match status" value="1"/>
</dbReference>
<dbReference type="InterPro" id="IPR036291">
    <property type="entry name" value="NAD(P)-bd_dom_sf"/>
</dbReference>
<reference evidence="6 7" key="1">
    <citation type="journal article" date="2021" name="Mar. Drugs">
        <title>Genome Reduction and Secondary Metabolism of the Marine Sponge-Associated Cyanobacterium Leptothoe.</title>
        <authorList>
            <person name="Konstantinou D."/>
            <person name="Popin R.V."/>
            <person name="Fewer D.P."/>
            <person name="Sivonen K."/>
            <person name="Gkelis S."/>
        </authorList>
    </citation>
    <scope>NUCLEOTIDE SEQUENCE [LARGE SCALE GENOMIC DNA]</scope>
    <source>
        <strain evidence="6 7">TAU-MAC 1615</strain>
    </source>
</reference>
<dbReference type="SUPFAM" id="SSF51735">
    <property type="entry name" value="NAD(P)-binding Rossmann-fold domains"/>
    <property type="match status" value="1"/>
</dbReference>
<keyword evidence="2" id="KW-0560">Oxidoreductase</keyword>
<dbReference type="Pfam" id="PF03446">
    <property type="entry name" value="NAD_binding_2"/>
    <property type="match status" value="1"/>
</dbReference>
<dbReference type="InterPro" id="IPR051265">
    <property type="entry name" value="HIBADH-related_NP60_sf"/>
</dbReference>
<evidence type="ECO:0000256" key="2">
    <source>
        <dbReference type="ARBA" id="ARBA00023002"/>
    </source>
</evidence>
<dbReference type="InterPro" id="IPR029154">
    <property type="entry name" value="HIBADH-like_NADP-bd"/>
</dbReference>
<dbReference type="Gene3D" id="1.10.1040.10">
    <property type="entry name" value="N-(1-d-carboxylethyl)-l-norvaline Dehydrogenase, domain 2"/>
    <property type="match status" value="1"/>
</dbReference>
<dbReference type="PANTHER" id="PTHR43580:SF9">
    <property type="entry name" value="GLYOXYLATE_SUCCINIC SEMIALDEHYDE REDUCTASE 1"/>
    <property type="match status" value="1"/>
</dbReference>
<dbReference type="PIRSF" id="PIRSF000103">
    <property type="entry name" value="HIBADH"/>
    <property type="match status" value="1"/>
</dbReference>
<feature type="domain" description="3-hydroxyisobutyrate dehydrogenase-like NAD-binding" evidence="5">
    <location>
        <begin position="163"/>
        <end position="279"/>
    </location>
</feature>
<dbReference type="InterPro" id="IPR015815">
    <property type="entry name" value="HIBADH-related"/>
</dbReference>
<evidence type="ECO:0000256" key="1">
    <source>
        <dbReference type="ARBA" id="ARBA00009080"/>
    </source>
</evidence>
<keyword evidence="3" id="KW-0520">NAD</keyword>
<dbReference type="PANTHER" id="PTHR43580">
    <property type="entry name" value="OXIDOREDUCTASE GLYR1-RELATED"/>
    <property type="match status" value="1"/>
</dbReference>
<protein>
    <submittedName>
        <fullName evidence="6">NAD(P)-dependent oxidoreductase</fullName>
    </submittedName>
</protein>
<evidence type="ECO:0000259" key="4">
    <source>
        <dbReference type="Pfam" id="PF03446"/>
    </source>
</evidence>
<dbReference type="InterPro" id="IPR006115">
    <property type="entry name" value="6PGDH_NADP-bd"/>
</dbReference>
<dbReference type="EMBL" id="JADOER010000012">
    <property type="protein sequence ID" value="MBT9313323.1"/>
    <property type="molecule type" value="Genomic_DNA"/>
</dbReference>
<name>A0ABS5Y656_9CYAN</name>
<dbReference type="InterPro" id="IPR013328">
    <property type="entry name" value="6PGD_dom2"/>
</dbReference>